<accession>A0A0C9Z030</accession>
<proteinExistence type="predicted"/>
<name>A0A0C9Z030_9AGAM</name>
<evidence type="ECO:0000313" key="2">
    <source>
        <dbReference type="Proteomes" id="UP000054018"/>
    </source>
</evidence>
<evidence type="ECO:0000313" key="1">
    <source>
        <dbReference type="EMBL" id="KIK30820.1"/>
    </source>
</evidence>
<dbReference type="OrthoDB" id="2686797at2759"/>
<reference evidence="2" key="2">
    <citation type="submission" date="2015-01" db="EMBL/GenBank/DDBJ databases">
        <title>Evolutionary Origins and Diversification of the Mycorrhizal Mutualists.</title>
        <authorList>
            <consortium name="DOE Joint Genome Institute"/>
            <consortium name="Mycorrhizal Genomics Consortium"/>
            <person name="Kohler A."/>
            <person name="Kuo A."/>
            <person name="Nagy L.G."/>
            <person name="Floudas D."/>
            <person name="Copeland A."/>
            <person name="Barry K.W."/>
            <person name="Cichocki N."/>
            <person name="Veneault-Fourrey C."/>
            <person name="LaButti K."/>
            <person name="Lindquist E.A."/>
            <person name="Lipzen A."/>
            <person name="Lundell T."/>
            <person name="Morin E."/>
            <person name="Murat C."/>
            <person name="Riley R."/>
            <person name="Ohm R."/>
            <person name="Sun H."/>
            <person name="Tunlid A."/>
            <person name="Henrissat B."/>
            <person name="Grigoriev I.V."/>
            <person name="Hibbett D.S."/>
            <person name="Martin F."/>
        </authorList>
    </citation>
    <scope>NUCLEOTIDE SEQUENCE [LARGE SCALE GENOMIC DNA]</scope>
    <source>
        <strain evidence="2">441</strain>
    </source>
</reference>
<dbReference type="EMBL" id="KN833686">
    <property type="protein sequence ID" value="KIK30820.1"/>
    <property type="molecule type" value="Genomic_DNA"/>
</dbReference>
<organism evidence="1 2">
    <name type="scientific">Pisolithus microcarpus 441</name>
    <dbReference type="NCBI Taxonomy" id="765257"/>
    <lineage>
        <taxon>Eukaryota</taxon>
        <taxon>Fungi</taxon>
        <taxon>Dikarya</taxon>
        <taxon>Basidiomycota</taxon>
        <taxon>Agaricomycotina</taxon>
        <taxon>Agaricomycetes</taxon>
        <taxon>Agaricomycetidae</taxon>
        <taxon>Boletales</taxon>
        <taxon>Sclerodermatineae</taxon>
        <taxon>Pisolithaceae</taxon>
        <taxon>Pisolithus</taxon>
    </lineage>
</organism>
<dbReference type="HOGENOM" id="CLU_196981_0_0_1"/>
<reference evidence="1 2" key="1">
    <citation type="submission" date="2014-04" db="EMBL/GenBank/DDBJ databases">
        <authorList>
            <consortium name="DOE Joint Genome Institute"/>
            <person name="Kuo A."/>
            <person name="Kohler A."/>
            <person name="Costa M.D."/>
            <person name="Nagy L.G."/>
            <person name="Floudas D."/>
            <person name="Copeland A."/>
            <person name="Barry K.W."/>
            <person name="Cichocki N."/>
            <person name="Veneault-Fourrey C."/>
            <person name="LaButti K."/>
            <person name="Lindquist E.A."/>
            <person name="Lipzen A."/>
            <person name="Lundell T."/>
            <person name="Morin E."/>
            <person name="Murat C."/>
            <person name="Sun H."/>
            <person name="Tunlid A."/>
            <person name="Henrissat B."/>
            <person name="Grigoriev I.V."/>
            <person name="Hibbett D.S."/>
            <person name="Martin F."/>
            <person name="Nordberg H.P."/>
            <person name="Cantor M.N."/>
            <person name="Hua S.X."/>
        </authorList>
    </citation>
    <scope>NUCLEOTIDE SEQUENCE [LARGE SCALE GENOMIC DNA]</scope>
    <source>
        <strain evidence="1 2">441</strain>
    </source>
</reference>
<dbReference type="Proteomes" id="UP000054018">
    <property type="component" value="Unassembled WGS sequence"/>
</dbReference>
<dbReference type="AlphaFoldDB" id="A0A0C9Z030"/>
<protein>
    <submittedName>
        <fullName evidence="1">Uncharacterized protein</fullName>
    </submittedName>
</protein>
<keyword evidence="2" id="KW-1185">Reference proteome</keyword>
<gene>
    <name evidence="1" type="ORF">PISMIDRAFT_87156</name>
</gene>
<sequence>MDPAAWDIIREFALSDSITLPDVESRIKTLLGSTYVDQDWLPAINAVLNAENDTDLAIQEVEKLTAAAANTSHLKIVLP</sequence>